<name>A0A345UN10_9BACT</name>
<organism evidence="1 2">
    <name type="scientific">Cyclonatronum proteinivorum</name>
    <dbReference type="NCBI Taxonomy" id="1457365"/>
    <lineage>
        <taxon>Bacteria</taxon>
        <taxon>Pseudomonadati</taxon>
        <taxon>Balneolota</taxon>
        <taxon>Balneolia</taxon>
        <taxon>Balneolales</taxon>
        <taxon>Cyclonatronaceae</taxon>
        <taxon>Cyclonatronum</taxon>
    </lineage>
</organism>
<reference evidence="1 2" key="1">
    <citation type="submission" date="2018-03" db="EMBL/GenBank/DDBJ databases">
        <title>Phenotypic and genomic properties of Cyclonatronum proteinivorum gen. nov., sp. nov., a haloalkaliphilic bacteroidete from soda lakes possessing Na+-translocating rhodopsin.</title>
        <authorList>
            <person name="Toshchakov S.V."/>
            <person name="Korzhenkov A."/>
            <person name="Samarov N.I."/>
            <person name="Kublanov I.V."/>
            <person name="Muntyan M.S."/>
            <person name="Sorokin D.Y."/>
        </authorList>
    </citation>
    <scope>NUCLEOTIDE SEQUENCE [LARGE SCALE GENOMIC DNA]</scope>
    <source>
        <strain evidence="1 2">Omega</strain>
    </source>
</reference>
<evidence type="ECO:0000313" key="1">
    <source>
        <dbReference type="EMBL" id="AXJ01862.1"/>
    </source>
</evidence>
<gene>
    <name evidence="1" type="ORF">CYPRO_2620</name>
</gene>
<dbReference type="RefSeq" id="WP_114985013.1">
    <property type="nucleotide sequence ID" value="NZ_CP027806.1"/>
</dbReference>
<accession>A0A345UN10</accession>
<evidence type="ECO:0000313" key="2">
    <source>
        <dbReference type="Proteomes" id="UP000254808"/>
    </source>
</evidence>
<protein>
    <submittedName>
        <fullName evidence="1">Uncharacterized protein</fullName>
    </submittedName>
</protein>
<dbReference type="EMBL" id="CP027806">
    <property type="protein sequence ID" value="AXJ01862.1"/>
    <property type="molecule type" value="Genomic_DNA"/>
</dbReference>
<dbReference type="Proteomes" id="UP000254808">
    <property type="component" value="Chromosome"/>
</dbReference>
<keyword evidence="2" id="KW-1185">Reference proteome</keyword>
<sequence length="184" mass="21108">MSKTGRQIEKLFHQQCWCWGADIRNGNPNYLLQYGFTKSPRPCPDCGSSRYTLLRDGLQIHLWAFGALWQSGNKTALCLKRYDRQPSLFTGEISPDCIHEVSEFEGHMQRIPRSSLPLYHAEFAEFISFMVSYEAFIRQHAPAGYRNRCLKGWPHKCMEGSRMEAAWRDLRAHLTNGKPGPAAA</sequence>
<proteinExistence type="predicted"/>
<dbReference type="KEGG" id="cprv:CYPRO_2620"/>
<dbReference type="AlphaFoldDB" id="A0A345UN10"/>
<dbReference type="OrthoDB" id="121648at2"/>